<reference evidence="3" key="1">
    <citation type="submission" date="2025-08" db="UniProtKB">
        <authorList>
            <consortium name="Ensembl"/>
        </authorList>
    </citation>
    <scope>IDENTIFICATION</scope>
</reference>
<organism evidence="3 4">
    <name type="scientific">Marmota marmota marmota</name>
    <name type="common">Alpine marmot</name>
    <dbReference type="NCBI Taxonomy" id="9994"/>
    <lineage>
        <taxon>Eukaryota</taxon>
        <taxon>Metazoa</taxon>
        <taxon>Chordata</taxon>
        <taxon>Craniata</taxon>
        <taxon>Vertebrata</taxon>
        <taxon>Euteleostomi</taxon>
        <taxon>Mammalia</taxon>
        <taxon>Eutheria</taxon>
        <taxon>Euarchontoglires</taxon>
        <taxon>Glires</taxon>
        <taxon>Rodentia</taxon>
        <taxon>Sciuromorpha</taxon>
        <taxon>Sciuridae</taxon>
        <taxon>Xerinae</taxon>
        <taxon>Marmotini</taxon>
        <taxon>Marmota</taxon>
    </lineage>
</organism>
<protein>
    <submittedName>
        <fullName evidence="3">Uncharacterized protein</fullName>
    </submittedName>
</protein>
<keyword evidence="2" id="KW-0812">Transmembrane</keyword>
<evidence type="ECO:0000313" key="3">
    <source>
        <dbReference type="Ensembl" id="ENSMMMP00000014032.1"/>
    </source>
</evidence>
<name>A0A8C5ZF78_MARMA</name>
<feature type="transmembrane region" description="Helical" evidence="2">
    <location>
        <begin position="92"/>
        <end position="113"/>
    </location>
</feature>
<dbReference type="AlphaFoldDB" id="A0A8C5ZF78"/>
<feature type="region of interest" description="Disordered" evidence="1">
    <location>
        <begin position="250"/>
        <end position="282"/>
    </location>
</feature>
<dbReference type="PANTHER" id="PTHR37360:SF1">
    <property type="entry name" value="FMR1 NEIGHBOR PROTEIN"/>
    <property type="match status" value="1"/>
</dbReference>
<sequence>IFSMPSELRSTRRRTRSKSRAVWGARARLVSCEAGCNVENPATATHPRNIISGREAIMAATPQTSWLTSLRGFRANTRQSLIKMWACKRLGFVRLSIMALLLLGCYFSCGFSDSVTANEFILWKNKDADGQSLEETSTWKALLIFFFPTTCIVKENQEVKPCKELESLNETECLRYKCCFSSSGTKDLSCFTPLTDKPTQMLRMFGLGVISMITLGCLPIYCCSLCQRSKWANPLRRKVNRMLKGFKKQRNKLKSDAEMLGTAMEDEEGDEKEQETKALFSR</sequence>
<dbReference type="Ensembl" id="ENSMMMT00000016002.1">
    <property type="protein sequence ID" value="ENSMMMP00000014032.1"/>
    <property type="gene ID" value="ENSMMMG00000012501.1"/>
</dbReference>
<proteinExistence type="predicted"/>
<evidence type="ECO:0000256" key="1">
    <source>
        <dbReference type="SAM" id="MobiDB-lite"/>
    </source>
</evidence>
<accession>A0A8C5ZF78</accession>
<dbReference type="InterPro" id="IPR055331">
    <property type="entry name" value="FMR1-like"/>
</dbReference>
<evidence type="ECO:0000256" key="2">
    <source>
        <dbReference type="SAM" id="Phobius"/>
    </source>
</evidence>
<dbReference type="GeneTree" id="ENSGT00390000007953"/>
<keyword evidence="2" id="KW-1133">Transmembrane helix</keyword>
<feature type="transmembrane region" description="Helical" evidence="2">
    <location>
        <begin position="204"/>
        <end position="226"/>
    </location>
</feature>
<evidence type="ECO:0000313" key="4">
    <source>
        <dbReference type="Proteomes" id="UP000694407"/>
    </source>
</evidence>
<keyword evidence="4" id="KW-1185">Reference proteome</keyword>
<feature type="compositionally biased region" description="Acidic residues" evidence="1">
    <location>
        <begin position="264"/>
        <end position="273"/>
    </location>
</feature>
<dbReference type="Proteomes" id="UP000694407">
    <property type="component" value="Unplaced"/>
</dbReference>
<reference evidence="3" key="2">
    <citation type="submission" date="2025-09" db="UniProtKB">
        <authorList>
            <consortium name="Ensembl"/>
        </authorList>
    </citation>
    <scope>IDENTIFICATION</scope>
</reference>
<keyword evidence="2" id="KW-0472">Membrane</keyword>
<dbReference type="PANTHER" id="PTHR37360">
    <property type="entry name" value="FRAGILE X MENTAL RETARDATION 1 NEIGHBOR PROTEIN"/>
    <property type="match status" value="1"/>
</dbReference>